<accession>A0AAN8ITN1</accession>
<reference evidence="1 2" key="1">
    <citation type="submission" date="2019-10" db="EMBL/GenBank/DDBJ databases">
        <title>Assembly and Annotation for the nematode Trichostrongylus colubriformis.</title>
        <authorList>
            <person name="Martin J."/>
        </authorList>
    </citation>
    <scope>NUCLEOTIDE SEQUENCE [LARGE SCALE GENOMIC DNA]</scope>
    <source>
        <strain evidence="1">G859</strain>
        <tissue evidence="1">Whole worm</tissue>
    </source>
</reference>
<gene>
    <name evidence="1" type="ORF">GCK32_021692</name>
</gene>
<evidence type="ECO:0000313" key="1">
    <source>
        <dbReference type="EMBL" id="KAK5964564.1"/>
    </source>
</evidence>
<dbReference type="AlphaFoldDB" id="A0AAN8ITN1"/>
<sequence>DYLKLDLSNPKTLALHKLYRKERITPRKKGYELLLDSKLSKGMAFSLYERFYLGLHGLIPPAFMTEEQQVYRVMKRIRAEPNDLAR</sequence>
<protein>
    <submittedName>
        <fullName evidence="1">Malic enzyme</fullName>
    </submittedName>
</protein>
<name>A0AAN8ITN1_TRICO</name>
<organism evidence="1 2">
    <name type="scientific">Trichostrongylus colubriformis</name>
    <name type="common">Black scour worm</name>
    <dbReference type="NCBI Taxonomy" id="6319"/>
    <lineage>
        <taxon>Eukaryota</taxon>
        <taxon>Metazoa</taxon>
        <taxon>Ecdysozoa</taxon>
        <taxon>Nematoda</taxon>
        <taxon>Chromadorea</taxon>
        <taxon>Rhabditida</taxon>
        <taxon>Rhabditina</taxon>
        <taxon>Rhabditomorpha</taxon>
        <taxon>Strongyloidea</taxon>
        <taxon>Trichostrongylidae</taxon>
        <taxon>Trichostrongylus</taxon>
    </lineage>
</organism>
<dbReference type="Gene3D" id="1.20.1370.30">
    <property type="match status" value="1"/>
</dbReference>
<comment type="caution">
    <text evidence="1">The sequence shown here is derived from an EMBL/GenBank/DDBJ whole genome shotgun (WGS) entry which is preliminary data.</text>
</comment>
<feature type="non-terminal residue" evidence="1">
    <location>
        <position position="1"/>
    </location>
</feature>
<dbReference type="Proteomes" id="UP001331761">
    <property type="component" value="Unassembled WGS sequence"/>
</dbReference>
<evidence type="ECO:0000313" key="2">
    <source>
        <dbReference type="Proteomes" id="UP001331761"/>
    </source>
</evidence>
<dbReference type="EMBL" id="WIXE01025643">
    <property type="protein sequence ID" value="KAK5964564.1"/>
    <property type="molecule type" value="Genomic_DNA"/>
</dbReference>
<dbReference type="InterPro" id="IPR046346">
    <property type="entry name" value="Aminoacid_DH-like_N_sf"/>
</dbReference>
<proteinExistence type="predicted"/>
<keyword evidence="2" id="KW-1185">Reference proteome</keyword>
<dbReference type="SUPFAM" id="SSF53223">
    <property type="entry name" value="Aminoacid dehydrogenase-like, N-terminal domain"/>
    <property type="match status" value="1"/>
</dbReference>